<dbReference type="InterPro" id="IPR013693">
    <property type="entry name" value="SpoIID/LytB_N"/>
</dbReference>
<protein>
    <submittedName>
        <fullName evidence="2">SpoIID/LytB domain protein</fullName>
    </submittedName>
</protein>
<accession>A0A9D2LW81</accession>
<reference evidence="2" key="2">
    <citation type="submission" date="2021-04" db="EMBL/GenBank/DDBJ databases">
        <authorList>
            <person name="Gilroy R."/>
        </authorList>
    </citation>
    <scope>NUCLEOTIDE SEQUENCE</scope>
    <source>
        <strain evidence="2">ChiSjej1B19-5720</strain>
    </source>
</reference>
<sequence length="279" mass="31705">MKEKIFSYLTGIMTLLLLPYLFTILINGADTALLTRTADLEICIPTMVSLQISKDHELETIKSQTVIARTNLYRRLDEKESLQDILSEVKKEVDKRYHYWYFPDKIYQDAARETKGEVLSLEGDLKLVPYHEISSGKTRDGEEVFHDPQYSYLESVDSSLDKESPDYLNSTYIAQQQMPKEIQVEERDSAGYVVSLNADGDILEGEGFRKGMNLSSANFTIQKIGEEVRFLCKGKGHGLGFSQYGGNELAKAGESYDIILETYFPALSLESIDVIFRNM</sequence>
<comment type="caution">
    <text evidence="2">The sequence shown here is derived from an EMBL/GenBank/DDBJ whole genome shotgun (WGS) entry which is preliminary data.</text>
</comment>
<proteinExistence type="predicted"/>
<reference evidence="2" key="1">
    <citation type="journal article" date="2021" name="PeerJ">
        <title>Extensive microbial diversity within the chicken gut microbiome revealed by metagenomics and culture.</title>
        <authorList>
            <person name="Gilroy R."/>
            <person name="Ravi A."/>
            <person name="Getino M."/>
            <person name="Pursley I."/>
            <person name="Horton D.L."/>
            <person name="Alikhan N.F."/>
            <person name="Baker D."/>
            <person name="Gharbi K."/>
            <person name="Hall N."/>
            <person name="Watson M."/>
            <person name="Adriaenssens E.M."/>
            <person name="Foster-Nyarko E."/>
            <person name="Jarju S."/>
            <person name="Secka A."/>
            <person name="Antonio M."/>
            <person name="Oren A."/>
            <person name="Chaudhuri R.R."/>
            <person name="La Ragione R."/>
            <person name="Hildebrand F."/>
            <person name="Pallen M.J."/>
        </authorList>
    </citation>
    <scope>NUCLEOTIDE SEQUENCE</scope>
    <source>
        <strain evidence="2">ChiSjej1B19-5720</strain>
    </source>
</reference>
<evidence type="ECO:0000313" key="3">
    <source>
        <dbReference type="Proteomes" id="UP000823842"/>
    </source>
</evidence>
<evidence type="ECO:0000313" key="2">
    <source>
        <dbReference type="EMBL" id="HJB30144.1"/>
    </source>
</evidence>
<evidence type="ECO:0000259" key="1">
    <source>
        <dbReference type="Pfam" id="PF08486"/>
    </source>
</evidence>
<organism evidence="2 3">
    <name type="scientific">Candidatus Blautia faecavium</name>
    <dbReference type="NCBI Taxonomy" id="2838487"/>
    <lineage>
        <taxon>Bacteria</taxon>
        <taxon>Bacillati</taxon>
        <taxon>Bacillota</taxon>
        <taxon>Clostridia</taxon>
        <taxon>Lachnospirales</taxon>
        <taxon>Lachnospiraceae</taxon>
        <taxon>Blautia</taxon>
    </lineage>
</organism>
<name>A0A9D2LW81_9FIRM</name>
<dbReference type="AlphaFoldDB" id="A0A9D2LW81"/>
<dbReference type="Pfam" id="PF08486">
    <property type="entry name" value="SpoIID"/>
    <property type="match status" value="1"/>
</dbReference>
<feature type="domain" description="Sporulation stage II protein D amidase enhancer LytB N-terminal" evidence="1">
    <location>
        <begin position="36"/>
        <end position="119"/>
    </location>
</feature>
<dbReference type="Proteomes" id="UP000823842">
    <property type="component" value="Unassembled WGS sequence"/>
</dbReference>
<dbReference type="EMBL" id="DWYZ01000292">
    <property type="protein sequence ID" value="HJB30144.1"/>
    <property type="molecule type" value="Genomic_DNA"/>
</dbReference>
<gene>
    <name evidence="2" type="ORF">IAA06_15330</name>
</gene>